<protein>
    <submittedName>
        <fullName evidence="3">Tripartite tricarboxylate transporter substrate binding protein</fullName>
    </submittedName>
</protein>
<proteinExistence type="inferred from homology"/>
<dbReference type="AlphaFoldDB" id="A0A420KGE5"/>
<evidence type="ECO:0000313" key="3">
    <source>
        <dbReference type="EMBL" id="RKJ99023.1"/>
    </source>
</evidence>
<comment type="similarity">
    <text evidence="1">Belongs to the UPF0065 (bug) family.</text>
</comment>
<dbReference type="Proteomes" id="UP000216225">
    <property type="component" value="Unassembled WGS sequence"/>
</dbReference>
<name>A0A420KGE5_9BURK</name>
<evidence type="ECO:0000313" key="4">
    <source>
        <dbReference type="Proteomes" id="UP000216225"/>
    </source>
</evidence>
<dbReference type="Gene3D" id="3.40.190.150">
    <property type="entry name" value="Bordetella uptake gene, domain 1"/>
    <property type="match status" value="1"/>
</dbReference>
<dbReference type="CDD" id="cd07012">
    <property type="entry name" value="PBP2_Bug_TTT"/>
    <property type="match status" value="1"/>
</dbReference>
<organism evidence="3 4">
    <name type="scientific">Alicycliphilus denitrificans</name>
    <dbReference type="NCBI Taxonomy" id="179636"/>
    <lineage>
        <taxon>Bacteria</taxon>
        <taxon>Pseudomonadati</taxon>
        <taxon>Pseudomonadota</taxon>
        <taxon>Betaproteobacteria</taxon>
        <taxon>Burkholderiales</taxon>
        <taxon>Comamonadaceae</taxon>
        <taxon>Alicycliphilus</taxon>
    </lineage>
</organism>
<sequence length="322" mass="34003">MKRRALCGALVMGAVALASPLAGAAGYPERPVKVIVSLPPGSGADTTARFLAQHLTQQLGQPFVVENKPGANSFIAARAVAEAAPDGYTMFVASNSPMVTNAAIFKKLPYDPIHDFMPVASIGRFPMIVVVPANSPYKTLPALVAAMKEAPAKLNFASGTPAYQIAMEQLHEMNGVKGTVVNYKGTGPAITDLAAGVCDYSIAEVSSVLPLIQGGKLRALAVADSQRHRDLPDVPTAAEVGNKGYEAYAWTGVYFPAKVPKEIAQRVGDIVRTTLNGPEGTAFITKMGGTVFTGTAQQFADFQYAEIEKTRRIVKVANIPVE</sequence>
<gene>
    <name evidence="3" type="ORF">CE154_004585</name>
</gene>
<dbReference type="InterPro" id="IPR042100">
    <property type="entry name" value="Bug_dom1"/>
</dbReference>
<dbReference type="PANTHER" id="PTHR42928:SF5">
    <property type="entry name" value="BLR1237 PROTEIN"/>
    <property type="match status" value="1"/>
</dbReference>
<comment type="caution">
    <text evidence="3">The sequence shown here is derived from an EMBL/GenBank/DDBJ whole genome shotgun (WGS) entry which is preliminary data.</text>
</comment>
<dbReference type="PANTHER" id="PTHR42928">
    <property type="entry name" value="TRICARBOXYLATE-BINDING PROTEIN"/>
    <property type="match status" value="1"/>
</dbReference>
<feature type="signal peptide" evidence="2">
    <location>
        <begin position="1"/>
        <end position="24"/>
    </location>
</feature>
<dbReference type="PIRSF" id="PIRSF017082">
    <property type="entry name" value="YflP"/>
    <property type="match status" value="1"/>
</dbReference>
<evidence type="ECO:0000256" key="1">
    <source>
        <dbReference type="ARBA" id="ARBA00006987"/>
    </source>
</evidence>
<keyword evidence="2" id="KW-0732">Signal</keyword>
<accession>A0A420KGE5</accession>
<evidence type="ECO:0000256" key="2">
    <source>
        <dbReference type="SAM" id="SignalP"/>
    </source>
</evidence>
<dbReference type="Gene3D" id="3.40.190.10">
    <property type="entry name" value="Periplasmic binding protein-like II"/>
    <property type="match status" value="1"/>
</dbReference>
<dbReference type="EMBL" id="NKDB02000001">
    <property type="protein sequence ID" value="RKJ99023.1"/>
    <property type="molecule type" value="Genomic_DNA"/>
</dbReference>
<reference evidence="3 4" key="1">
    <citation type="submission" date="2018-09" db="EMBL/GenBank/DDBJ databases">
        <title>Genome comparison of Alicycliphilus sp. BQ1, a polyurethanolytic bacterium, with its closest phylogenetic relatives Alicycliphilus denitrificans BC and K601, unable to attack polyurethane.</title>
        <authorList>
            <person name="Loza-Tavera H."/>
            <person name="Lozano L."/>
            <person name="Cevallos M."/>
            <person name="Maya-Lucas O."/>
            <person name="Garcia-Mena J."/>
            <person name="Hernandez J."/>
        </authorList>
    </citation>
    <scope>NUCLEOTIDE SEQUENCE [LARGE SCALE GENOMIC DNA]</scope>
    <source>
        <strain evidence="3 4">BQ1</strain>
    </source>
</reference>
<feature type="chain" id="PRO_5019445454" evidence="2">
    <location>
        <begin position="25"/>
        <end position="322"/>
    </location>
</feature>
<dbReference type="RefSeq" id="WP_094435536.1">
    <property type="nucleotide sequence ID" value="NZ_NKDB02000001.1"/>
</dbReference>
<dbReference type="Pfam" id="PF03401">
    <property type="entry name" value="TctC"/>
    <property type="match status" value="1"/>
</dbReference>
<dbReference type="SUPFAM" id="SSF53850">
    <property type="entry name" value="Periplasmic binding protein-like II"/>
    <property type="match status" value="1"/>
</dbReference>
<dbReference type="InterPro" id="IPR005064">
    <property type="entry name" value="BUG"/>
</dbReference>